<dbReference type="GO" id="GO:0016052">
    <property type="term" value="P:carbohydrate catabolic process"/>
    <property type="evidence" value="ECO:0007669"/>
    <property type="project" value="InterPro"/>
</dbReference>
<protein>
    <submittedName>
        <fullName evidence="4">Alpha-galactosidase</fullName>
    </submittedName>
</protein>
<accession>A0A4U3LW16</accession>
<proteinExistence type="predicted"/>
<dbReference type="OrthoDB" id="9758822at2"/>
<feature type="compositionally biased region" description="Low complexity" evidence="3">
    <location>
        <begin position="344"/>
        <end position="356"/>
    </location>
</feature>
<keyword evidence="2" id="KW-0326">Glycosidase</keyword>
<evidence type="ECO:0000313" key="5">
    <source>
        <dbReference type="Proteomes" id="UP000305836"/>
    </source>
</evidence>
<dbReference type="InterPro" id="IPR002252">
    <property type="entry name" value="Glyco_hydro_36"/>
</dbReference>
<organism evidence="4 5">
    <name type="scientific">Kribbella jiaozuonensis</name>
    <dbReference type="NCBI Taxonomy" id="2575441"/>
    <lineage>
        <taxon>Bacteria</taxon>
        <taxon>Bacillati</taxon>
        <taxon>Actinomycetota</taxon>
        <taxon>Actinomycetes</taxon>
        <taxon>Propionibacteriales</taxon>
        <taxon>Kribbellaceae</taxon>
        <taxon>Kribbella</taxon>
    </lineage>
</organism>
<dbReference type="Gene3D" id="3.20.20.70">
    <property type="entry name" value="Aldolase class I"/>
    <property type="match status" value="1"/>
</dbReference>
<dbReference type="EMBL" id="SZPZ01000002">
    <property type="protein sequence ID" value="TKK79494.1"/>
    <property type="molecule type" value="Genomic_DNA"/>
</dbReference>
<dbReference type="PANTHER" id="PTHR43053:SF3">
    <property type="entry name" value="ALPHA-GALACTOSIDASE C-RELATED"/>
    <property type="match status" value="1"/>
</dbReference>
<keyword evidence="1" id="KW-0378">Hydrolase</keyword>
<dbReference type="SUPFAM" id="SSF51445">
    <property type="entry name" value="(Trans)glycosidases"/>
    <property type="match status" value="1"/>
</dbReference>
<reference evidence="4 5" key="1">
    <citation type="submission" date="2019-04" db="EMBL/GenBank/DDBJ databases">
        <title>Kribbella sp. NEAU-THZ 27 nov., a novel actinomycete isolated from soil.</title>
        <authorList>
            <person name="Duan L."/>
        </authorList>
    </citation>
    <scope>NUCLEOTIDE SEQUENCE [LARGE SCALE GENOMIC DNA]</scope>
    <source>
        <strain evidence="5">NEAU-THZ27</strain>
    </source>
</reference>
<dbReference type="CDD" id="cd14791">
    <property type="entry name" value="GH36"/>
    <property type="match status" value="1"/>
</dbReference>
<dbReference type="AlphaFoldDB" id="A0A4U3LW16"/>
<name>A0A4U3LW16_9ACTN</name>
<dbReference type="InterPro" id="IPR050985">
    <property type="entry name" value="Alpha-glycosidase_related"/>
</dbReference>
<evidence type="ECO:0000256" key="1">
    <source>
        <dbReference type="ARBA" id="ARBA00022801"/>
    </source>
</evidence>
<evidence type="ECO:0000256" key="3">
    <source>
        <dbReference type="SAM" id="MobiDB-lite"/>
    </source>
</evidence>
<comment type="caution">
    <text evidence="4">The sequence shown here is derived from an EMBL/GenBank/DDBJ whole genome shotgun (WGS) entry which is preliminary data.</text>
</comment>
<dbReference type="PANTHER" id="PTHR43053">
    <property type="entry name" value="GLYCOSIDASE FAMILY 31"/>
    <property type="match status" value="1"/>
</dbReference>
<dbReference type="GO" id="GO:0004557">
    <property type="term" value="F:alpha-galactosidase activity"/>
    <property type="evidence" value="ECO:0007669"/>
    <property type="project" value="InterPro"/>
</dbReference>
<gene>
    <name evidence="4" type="ORF">FDA38_13900</name>
</gene>
<evidence type="ECO:0000256" key="2">
    <source>
        <dbReference type="ARBA" id="ARBA00023295"/>
    </source>
</evidence>
<sequence>MLGPAPGGFVPAVLEQELGPVAERLDIERRMGLHLRLEVVEETFVAAQPEQRDQRVRFESPVEVESVLGDAAGEVVAVPPLAIRCADPVGLGVTAELAEYGVLRGEAVARDEQRRLALVVGGGAEEDVRRTTGLGDAVAVGVMCLDELADAVPVVRRQVGVVDPAAVTGPVVLLQRPVGQVEHRGDLPDEMLVVVIVEGGDPPVEVEGPDREPLPRRRRRAGEVAEHREVLRVQPEQVRAGRLVADVARVEHRPGRVAGPVRRQVAGAGLHPGQRALLGPREGLLDVGAAGRQGQHGDSSENRILALKLETTANSVNTFLGSRFTAIVQGVTTFDLRSPDGRTTRTGTLTGTGTITPRPVATPGLQSYDVRSDGSVTLRWTWPAEEAVTLWRPTQDSRRNLPTDWGSHRDVRSVRSAPAATLVDAQDRAIVTVSLSSNVRDCDFAVGVNEETAEQLFELTVTDVEGESFALRIDTRTQHFAEALRGVSDEWTAELADRIARVPDVARTAMYSTWYSDHQHVSAESVERHARAGTAYGCTAVIVDDGWQTDDTRRGYAYCGDWEPTSQTFPDMAAHVRRVHELGQRYVLWLAPPLIGVHSKAWDRLKDRTLGFADGEVTAVLDPRYPEVREHLVECCVRPARDWGVDGLKLDFIDSWARDDVPPAPGSDCESVDEGVERFLQAVTDELRRLRADVLIEFRQDYVHPRLWQFGTFLRAGDCALDPVENRVRTVDCRLLAGDRAVHSDMLLWHPKASAENVAQQFIGALFSTPQVSMELDALSPEHEQVVRHWLGFMRDHADVLLHGVLLPSRADARYTQVRAVGAAETIVAVFANPVVRVSDPCTLVVNGGADGRIYVEGAEDRPVELVVSDCAGGEVSRSTTTPAGLWAIDVPVGGVARIVRI</sequence>
<feature type="region of interest" description="Disordered" evidence="3">
    <location>
        <begin position="338"/>
        <end position="361"/>
    </location>
</feature>
<dbReference type="Proteomes" id="UP000305836">
    <property type="component" value="Unassembled WGS sequence"/>
</dbReference>
<keyword evidence="5" id="KW-1185">Reference proteome</keyword>
<dbReference type="Pfam" id="PF02065">
    <property type="entry name" value="Melibiase"/>
    <property type="match status" value="1"/>
</dbReference>
<evidence type="ECO:0000313" key="4">
    <source>
        <dbReference type="EMBL" id="TKK79494.1"/>
    </source>
</evidence>
<dbReference type="InterPro" id="IPR013785">
    <property type="entry name" value="Aldolase_TIM"/>
</dbReference>
<dbReference type="InterPro" id="IPR017853">
    <property type="entry name" value="GH"/>
</dbReference>